<feature type="region of interest" description="Disordered" evidence="7">
    <location>
        <begin position="1"/>
        <end position="20"/>
    </location>
</feature>
<feature type="transmembrane region" description="Helical" evidence="8">
    <location>
        <begin position="406"/>
        <end position="430"/>
    </location>
</feature>
<dbReference type="InterPro" id="IPR026030">
    <property type="entry name" value="Pur-cyt_permease_Fcy2/21/22"/>
</dbReference>
<dbReference type="PANTHER" id="PTHR31806">
    <property type="entry name" value="PURINE-CYTOSINE PERMEASE FCY2-RELATED"/>
    <property type="match status" value="1"/>
</dbReference>
<evidence type="ECO:0000256" key="3">
    <source>
        <dbReference type="ARBA" id="ARBA00022448"/>
    </source>
</evidence>
<evidence type="ECO:0000256" key="1">
    <source>
        <dbReference type="ARBA" id="ARBA00004141"/>
    </source>
</evidence>
<feature type="transmembrane region" description="Helical" evidence="8">
    <location>
        <begin position="291"/>
        <end position="312"/>
    </location>
</feature>
<feature type="compositionally biased region" description="Acidic residues" evidence="7">
    <location>
        <begin position="203"/>
        <end position="215"/>
    </location>
</feature>
<keyword evidence="3" id="KW-0813">Transport</keyword>
<dbReference type="PANTHER" id="PTHR31806:SF1">
    <property type="entry name" value="PURINE-CYTOSINE PERMEASE FCY2-RELATED"/>
    <property type="match status" value="1"/>
</dbReference>
<evidence type="ECO:0000313" key="9">
    <source>
        <dbReference type="EMBL" id="RZS58993.1"/>
    </source>
</evidence>
<comment type="caution">
    <text evidence="9">The sequence shown here is derived from an EMBL/GenBank/DDBJ whole genome shotgun (WGS) entry which is preliminary data.</text>
</comment>
<feature type="region of interest" description="Disordered" evidence="7">
    <location>
        <begin position="106"/>
        <end position="264"/>
    </location>
</feature>
<organism evidence="9 10">
    <name type="scientific">Microcella putealis</name>
    <dbReference type="NCBI Taxonomy" id="337005"/>
    <lineage>
        <taxon>Bacteria</taxon>
        <taxon>Bacillati</taxon>
        <taxon>Actinomycetota</taxon>
        <taxon>Actinomycetes</taxon>
        <taxon>Micrococcales</taxon>
        <taxon>Microbacteriaceae</taxon>
        <taxon>Microcella</taxon>
    </lineage>
</organism>
<dbReference type="Proteomes" id="UP000293519">
    <property type="component" value="Unassembled WGS sequence"/>
</dbReference>
<feature type="transmembrane region" description="Helical" evidence="8">
    <location>
        <begin position="665"/>
        <end position="684"/>
    </location>
</feature>
<dbReference type="AlphaFoldDB" id="A0A4Q7LWQ5"/>
<protein>
    <submittedName>
        <fullName evidence="9">Purine-cytosine permease-like protein</fullName>
    </submittedName>
</protein>
<evidence type="ECO:0000256" key="6">
    <source>
        <dbReference type="ARBA" id="ARBA00023136"/>
    </source>
</evidence>
<dbReference type="GO" id="GO:0005886">
    <property type="term" value="C:plasma membrane"/>
    <property type="evidence" value="ECO:0007669"/>
    <property type="project" value="TreeGrafter"/>
</dbReference>
<evidence type="ECO:0000256" key="2">
    <source>
        <dbReference type="ARBA" id="ARBA00008974"/>
    </source>
</evidence>
<feature type="transmembrane region" description="Helical" evidence="8">
    <location>
        <begin position="713"/>
        <end position="733"/>
    </location>
</feature>
<feature type="transmembrane region" description="Helical" evidence="8">
    <location>
        <begin position="564"/>
        <end position="586"/>
    </location>
</feature>
<feature type="transmembrane region" description="Helical" evidence="8">
    <location>
        <begin position="351"/>
        <end position="369"/>
    </location>
</feature>
<feature type="compositionally biased region" description="Low complexity" evidence="7">
    <location>
        <begin position="216"/>
        <end position="241"/>
    </location>
</feature>
<comment type="similarity">
    <text evidence="2">Belongs to the purine-cytosine permease (2.A.39) family.</text>
</comment>
<keyword evidence="5 8" id="KW-1133">Transmembrane helix</keyword>
<feature type="compositionally biased region" description="Low complexity" evidence="7">
    <location>
        <begin position="106"/>
        <end position="120"/>
    </location>
</feature>
<dbReference type="GO" id="GO:0022857">
    <property type="term" value="F:transmembrane transporter activity"/>
    <property type="evidence" value="ECO:0007669"/>
    <property type="project" value="InterPro"/>
</dbReference>
<proteinExistence type="inferred from homology"/>
<feature type="transmembrane region" description="Helical" evidence="8">
    <location>
        <begin position="593"/>
        <end position="612"/>
    </location>
</feature>
<keyword evidence="4 8" id="KW-0812">Transmembrane</keyword>
<feature type="compositionally biased region" description="Polar residues" evidence="7">
    <location>
        <begin position="128"/>
        <end position="143"/>
    </location>
</feature>
<dbReference type="Pfam" id="PF02133">
    <property type="entry name" value="Transp_cyt_pur"/>
    <property type="match status" value="1"/>
</dbReference>
<dbReference type="Gene3D" id="1.10.4160.10">
    <property type="entry name" value="Hydantoin permease"/>
    <property type="match status" value="1"/>
</dbReference>
<accession>A0A4Q7LWQ5</accession>
<dbReference type="EMBL" id="SGWW01000001">
    <property type="protein sequence ID" value="RZS58993.1"/>
    <property type="molecule type" value="Genomic_DNA"/>
</dbReference>
<evidence type="ECO:0000256" key="4">
    <source>
        <dbReference type="ARBA" id="ARBA00022692"/>
    </source>
</evidence>
<sequence length="745" mass="73744">MPQAAPGLPIPPPPERASLPDDDLVAVLDPDRAPGNAGALIDLFQEQLELRAREERMLDAWEEEVRRQVGDSADAIVASVRSAYTGVIDIIPGPLAPGASISAPAPTPAPIASAGSAASPESPPAPEQSVTIDPATLTSSDVSSLLAGAPPPDSSQRTVATPPASFDDAAPVPPPLVEPSPPSGMTGPIRVDAWDGLLAPSSDDTDDDAADDDENASPVVSPAAPSPAASSSAPAHPGLSPESNSDAPAAVTPAPARETSSPARGPRAFALEQSALEPTPEALRAGRAVRLFWLWFAVNASALTLAVGALLIADGASLRQAVLAGLAGVALSALLLGVVTRTGRWSGQPTIVVGRATFGTVGNALPAALAVAVRVLWAAALLYLLGVGVAEVLVTAGLAGGASAPVVAAIAAAVAFVVASGCATLGFAAVARLGAIAAPLAGILAVGVVVLTAPTVSLGGALGIADGPWALLMQGTVLVVSVVGLAWVSTGGDLVRYQARSASGSAAALWTAVGIALPALGLIAWGALLAASSSEIGESLVENPVAALAALLPGWYAVPLALAIAVSLVVGATLSLYSGGFAALTLGPPAPRWAGVVIAAALSAAALTALLATSAAGTGALRDLLVVLAVPVAAWAGIVGTETLLRRRRVLASSLLTRSGVYPSARWGVLAGLVTASVVGWGAVTGESAAATWTGYLLPLVTASDSPWRDADAGVIIALLLGVLTAVSVLPALRRLEAAEERAAA</sequence>
<evidence type="ECO:0000256" key="8">
    <source>
        <dbReference type="SAM" id="Phobius"/>
    </source>
</evidence>
<evidence type="ECO:0000313" key="10">
    <source>
        <dbReference type="Proteomes" id="UP000293519"/>
    </source>
</evidence>
<feature type="transmembrane region" description="Helical" evidence="8">
    <location>
        <begin position="375"/>
        <end position="394"/>
    </location>
</feature>
<feature type="compositionally biased region" description="Pro residues" evidence="7">
    <location>
        <begin position="171"/>
        <end position="182"/>
    </location>
</feature>
<feature type="transmembrane region" description="Helical" evidence="8">
    <location>
        <begin position="318"/>
        <end position="339"/>
    </location>
</feature>
<feature type="transmembrane region" description="Helical" evidence="8">
    <location>
        <begin position="469"/>
        <end position="488"/>
    </location>
</feature>
<reference evidence="9 10" key="1">
    <citation type="journal article" date="2015" name="Stand. Genomic Sci.">
        <title>Genomic Encyclopedia of Bacterial and Archaeal Type Strains, Phase III: the genomes of soil and plant-associated and newly described type strains.</title>
        <authorList>
            <person name="Whitman W.B."/>
            <person name="Woyke T."/>
            <person name="Klenk H.P."/>
            <person name="Zhou Y."/>
            <person name="Lilburn T.G."/>
            <person name="Beck B.J."/>
            <person name="De Vos P."/>
            <person name="Vandamme P."/>
            <person name="Eisen J.A."/>
            <person name="Garrity G."/>
            <person name="Hugenholtz P."/>
            <person name="Kyrpides N.C."/>
        </authorList>
    </citation>
    <scope>NUCLEOTIDE SEQUENCE [LARGE SCALE GENOMIC DNA]</scope>
    <source>
        <strain evidence="9 10">CV2</strain>
    </source>
</reference>
<feature type="transmembrane region" description="Helical" evidence="8">
    <location>
        <begin position="436"/>
        <end position="462"/>
    </location>
</feature>
<feature type="transmembrane region" description="Helical" evidence="8">
    <location>
        <begin position="624"/>
        <end position="645"/>
    </location>
</feature>
<evidence type="ECO:0000256" key="7">
    <source>
        <dbReference type="SAM" id="MobiDB-lite"/>
    </source>
</evidence>
<dbReference type="InterPro" id="IPR001248">
    <property type="entry name" value="Pur-cyt_permease"/>
</dbReference>
<feature type="transmembrane region" description="Helical" evidence="8">
    <location>
        <begin position="508"/>
        <end position="528"/>
    </location>
</feature>
<evidence type="ECO:0000256" key="5">
    <source>
        <dbReference type="ARBA" id="ARBA00022989"/>
    </source>
</evidence>
<keyword evidence="10" id="KW-1185">Reference proteome</keyword>
<keyword evidence="6 8" id="KW-0472">Membrane</keyword>
<gene>
    <name evidence="9" type="ORF">EV141_0207</name>
</gene>
<name>A0A4Q7LWQ5_9MICO</name>
<comment type="subcellular location">
    <subcellularLocation>
        <location evidence="1">Membrane</location>
        <topology evidence="1">Multi-pass membrane protein</topology>
    </subcellularLocation>
</comment>